<organism evidence="1 2">
    <name type="scientific">Daldinia eschscholtzii</name>
    <dbReference type="NCBI Taxonomy" id="292717"/>
    <lineage>
        <taxon>Eukaryota</taxon>
        <taxon>Fungi</taxon>
        <taxon>Dikarya</taxon>
        <taxon>Ascomycota</taxon>
        <taxon>Pezizomycotina</taxon>
        <taxon>Sordariomycetes</taxon>
        <taxon>Xylariomycetidae</taxon>
        <taxon>Xylariales</taxon>
        <taxon>Hypoxylaceae</taxon>
        <taxon>Daldinia</taxon>
    </lineage>
</organism>
<sequence>MLRIRGAVPPDAAVACYFATPKPQKADDVKSHRIAHNNTTIQYSNVDHVANTQKALSRARKW</sequence>
<gene>
    <name evidence="1" type="ORF">Daesc_000881</name>
</gene>
<name>A0AAX6MZM3_9PEZI</name>
<dbReference type="EMBL" id="JBANMG010000001">
    <property type="protein sequence ID" value="KAK6958088.1"/>
    <property type="molecule type" value="Genomic_DNA"/>
</dbReference>
<accession>A0AAX6MZM3</accession>
<dbReference type="Proteomes" id="UP001369815">
    <property type="component" value="Unassembled WGS sequence"/>
</dbReference>
<evidence type="ECO:0000313" key="2">
    <source>
        <dbReference type="Proteomes" id="UP001369815"/>
    </source>
</evidence>
<comment type="caution">
    <text evidence="1">The sequence shown here is derived from an EMBL/GenBank/DDBJ whole genome shotgun (WGS) entry which is preliminary data.</text>
</comment>
<proteinExistence type="predicted"/>
<dbReference type="AlphaFoldDB" id="A0AAX6MZM3"/>
<reference evidence="1 2" key="1">
    <citation type="journal article" date="2024" name="Front Chem Biol">
        <title>Unveiling the potential of Daldinia eschscholtzii MFLUCC 19-0629 through bioactivity and bioinformatics studies for enhanced sustainable agriculture production.</title>
        <authorList>
            <person name="Brooks S."/>
            <person name="Weaver J.A."/>
            <person name="Klomchit A."/>
            <person name="Alharthi S.A."/>
            <person name="Onlamun T."/>
            <person name="Nurani R."/>
            <person name="Vong T.K."/>
            <person name="Alberti F."/>
            <person name="Greco C."/>
        </authorList>
    </citation>
    <scope>NUCLEOTIDE SEQUENCE [LARGE SCALE GENOMIC DNA]</scope>
    <source>
        <strain evidence="1">MFLUCC 19-0629</strain>
    </source>
</reference>
<keyword evidence="2" id="KW-1185">Reference proteome</keyword>
<evidence type="ECO:0000313" key="1">
    <source>
        <dbReference type="EMBL" id="KAK6958088.1"/>
    </source>
</evidence>
<protein>
    <submittedName>
        <fullName evidence="1">Uncharacterized protein</fullName>
    </submittedName>
</protein>